<organism evidence="1">
    <name type="scientific">marine sediment metagenome</name>
    <dbReference type="NCBI Taxonomy" id="412755"/>
    <lineage>
        <taxon>unclassified sequences</taxon>
        <taxon>metagenomes</taxon>
        <taxon>ecological metagenomes</taxon>
    </lineage>
</organism>
<accession>A0A0F9NJK9</accession>
<name>A0A0F9NJK9_9ZZZZ</name>
<dbReference type="EMBL" id="LAZR01008013">
    <property type="protein sequence ID" value="KKM81482.1"/>
    <property type="molecule type" value="Genomic_DNA"/>
</dbReference>
<sequence>RSNTDPEAEALKPHDIGVEKRVAGLERQAHFWKSEYDRSIKKESLADRIVEAVVGEVQVAPPLAPVLHFKDKEGGSSYEDAVLLLSCWHQGEIVDPEATMGLGNYNERIAAARAQYLAESVIDLSFNHQRGQVRRLYVVNTGDTTSGNIHEELNVTNEYPPAVQMVRAARLQTAFIRDLVPHFEEVIYIGLCGNHGRFVKKPSFKQHYDNADFVVYKMLEQSLERQDNVRFIIPRSPWHTENINGHEFFFAHGDGIKMYYKFPYYDARSFIQGMGSMLMQGGHTVPRYWGFGHFHTGNISQLSYGEWCFTGSLKGPDEYSIGKLREGTPPMQQFFGVHARRGMSFRYPIVVEDGDPAIHNRYWAALSDGHEDELWTPS</sequence>
<dbReference type="AlphaFoldDB" id="A0A0F9NJK9"/>
<proteinExistence type="predicted"/>
<gene>
    <name evidence="1" type="ORF">LCGC14_1329270</name>
</gene>
<evidence type="ECO:0008006" key="2">
    <source>
        <dbReference type="Google" id="ProtNLM"/>
    </source>
</evidence>
<reference evidence="1" key="1">
    <citation type="journal article" date="2015" name="Nature">
        <title>Complex archaea that bridge the gap between prokaryotes and eukaryotes.</title>
        <authorList>
            <person name="Spang A."/>
            <person name="Saw J.H."/>
            <person name="Jorgensen S.L."/>
            <person name="Zaremba-Niedzwiedzka K."/>
            <person name="Martijn J."/>
            <person name="Lind A.E."/>
            <person name="van Eijk R."/>
            <person name="Schleper C."/>
            <person name="Guy L."/>
            <person name="Ettema T.J."/>
        </authorList>
    </citation>
    <scope>NUCLEOTIDE SEQUENCE</scope>
</reference>
<evidence type="ECO:0000313" key="1">
    <source>
        <dbReference type="EMBL" id="KKM81482.1"/>
    </source>
</evidence>
<feature type="non-terminal residue" evidence="1">
    <location>
        <position position="1"/>
    </location>
</feature>
<protein>
    <recommendedName>
        <fullName evidence="2">Calcineurin-like phosphoesterase domain-containing protein</fullName>
    </recommendedName>
</protein>
<comment type="caution">
    <text evidence="1">The sequence shown here is derived from an EMBL/GenBank/DDBJ whole genome shotgun (WGS) entry which is preliminary data.</text>
</comment>